<sequence>MSTDKGRPQRYDAARPLNDAGLPVRPPLGLRDLNPQTAPHESRHRTRRWPKGSNERTAAISRAEWQLCARQTWVDTPGQASDMPSNLAWEKNPSGQPLGPLFHAAPISQPRRGLSCLLAGQVCLTCVAHAATTKSRQRSISGPRFSMHRCRGAPQRGGGGDDGGRDSAASQPKHGPTLVATSSSDGGLCGPDKDRGRQASDMSERGARTSSEPCLRPFGIDADRCSLASRFARRVQRQEKQARAGRMTAQSMGPHPFLLPLRPHPWEIEPATGRSKGVSCKEPVSRAEKGFLPGRQTAHLAWKSVPAECTHHTSRASERARQRTSEVASCMQRTSSSSRARWAALRHPACFSVFIYLVRAAAVTAPWAQ</sequence>
<protein>
    <submittedName>
        <fullName evidence="2">Uncharacterized protein</fullName>
    </submittedName>
</protein>
<reference evidence="2 3" key="1">
    <citation type="submission" date="2018-03" db="EMBL/GenBank/DDBJ databases">
        <authorList>
            <person name="Guldener U."/>
        </authorList>
    </citation>
    <scope>NUCLEOTIDE SEQUENCE [LARGE SCALE GENOMIC DNA]</scope>
    <source>
        <strain evidence="2 3">DAOM196992</strain>
    </source>
</reference>
<dbReference type="AlphaFoldDB" id="A0A5C3F1J3"/>
<organism evidence="2 3">
    <name type="scientific">Pseudozyma flocculosa</name>
    <dbReference type="NCBI Taxonomy" id="84751"/>
    <lineage>
        <taxon>Eukaryota</taxon>
        <taxon>Fungi</taxon>
        <taxon>Dikarya</taxon>
        <taxon>Basidiomycota</taxon>
        <taxon>Ustilaginomycotina</taxon>
        <taxon>Ustilaginomycetes</taxon>
        <taxon>Ustilaginales</taxon>
        <taxon>Ustilaginaceae</taxon>
        <taxon>Pseudozyma</taxon>
    </lineage>
</organism>
<dbReference type="Proteomes" id="UP000323386">
    <property type="component" value="Unassembled WGS sequence"/>
</dbReference>
<evidence type="ECO:0000313" key="2">
    <source>
        <dbReference type="EMBL" id="SPO37796.1"/>
    </source>
</evidence>
<feature type="compositionally biased region" description="Basic and acidic residues" evidence="1">
    <location>
        <begin position="191"/>
        <end position="207"/>
    </location>
</feature>
<accession>A0A5C3F1J3</accession>
<proteinExistence type="predicted"/>
<name>A0A5C3F1J3_9BASI</name>
<evidence type="ECO:0000313" key="3">
    <source>
        <dbReference type="Proteomes" id="UP000323386"/>
    </source>
</evidence>
<dbReference type="EMBL" id="OOIP01000008">
    <property type="protein sequence ID" value="SPO37796.1"/>
    <property type="molecule type" value="Genomic_DNA"/>
</dbReference>
<evidence type="ECO:0000256" key="1">
    <source>
        <dbReference type="SAM" id="MobiDB-lite"/>
    </source>
</evidence>
<feature type="compositionally biased region" description="Basic and acidic residues" evidence="1">
    <location>
        <begin position="1"/>
        <end position="13"/>
    </location>
</feature>
<feature type="region of interest" description="Disordered" evidence="1">
    <location>
        <begin position="1"/>
        <end position="56"/>
    </location>
</feature>
<keyword evidence="3" id="KW-1185">Reference proteome</keyword>
<gene>
    <name evidence="2" type="ORF">PSFLO_03272</name>
</gene>
<feature type="region of interest" description="Disordered" evidence="1">
    <location>
        <begin position="134"/>
        <end position="213"/>
    </location>
</feature>